<feature type="region of interest" description="Disordered" evidence="1">
    <location>
        <begin position="297"/>
        <end position="320"/>
    </location>
</feature>
<dbReference type="GO" id="GO:0005524">
    <property type="term" value="F:ATP binding"/>
    <property type="evidence" value="ECO:0007669"/>
    <property type="project" value="InterPro"/>
</dbReference>
<organism evidence="3 4">
    <name type="scientific">Cyprinus carpio</name>
    <name type="common">Common carp</name>
    <dbReference type="NCBI Taxonomy" id="7962"/>
    <lineage>
        <taxon>Eukaryota</taxon>
        <taxon>Metazoa</taxon>
        <taxon>Chordata</taxon>
        <taxon>Craniata</taxon>
        <taxon>Vertebrata</taxon>
        <taxon>Euteleostomi</taxon>
        <taxon>Actinopterygii</taxon>
        <taxon>Neopterygii</taxon>
        <taxon>Teleostei</taxon>
        <taxon>Ostariophysi</taxon>
        <taxon>Cypriniformes</taxon>
        <taxon>Cyprinidae</taxon>
        <taxon>Cyprininae</taxon>
        <taxon>Cyprinus</taxon>
    </lineage>
</organism>
<accession>A0A8C1S1B9</accession>
<dbReference type="Gene3D" id="3.30.200.20">
    <property type="entry name" value="Phosphorylase Kinase, domain 1"/>
    <property type="match status" value="1"/>
</dbReference>
<evidence type="ECO:0000259" key="2">
    <source>
        <dbReference type="PROSITE" id="PS50011"/>
    </source>
</evidence>
<feature type="domain" description="Protein kinase" evidence="2">
    <location>
        <begin position="1"/>
        <end position="154"/>
    </location>
</feature>
<dbReference type="SUPFAM" id="SSF56112">
    <property type="entry name" value="Protein kinase-like (PK-like)"/>
    <property type="match status" value="1"/>
</dbReference>
<dbReference type="Gene3D" id="1.10.510.10">
    <property type="entry name" value="Transferase(Phosphotransferase) domain 1"/>
    <property type="match status" value="1"/>
</dbReference>
<dbReference type="InterPro" id="IPR000719">
    <property type="entry name" value="Prot_kinase_dom"/>
</dbReference>
<evidence type="ECO:0000313" key="4">
    <source>
        <dbReference type="Proteomes" id="UP000694700"/>
    </source>
</evidence>
<dbReference type="GO" id="GO:0004672">
    <property type="term" value="F:protein kinase activity"/>
    <property type="evidence" value="ECO:0007669"/>
    <property type="project" value="InterPro"/>
</dbReference>
<dbReference type="Pfam" id="PF00069">
    <property type="entry name" value="Pkinase"/>
    <property type="match status" value="1"/>
</dbReference>
<name>A0A8C1S1B9_CYPCA</name>
<dbReference type="AlphaFoldDB" id="A0A8C1S1B9"/>
<dbReference type="Proteomes" id="UP000694700">
    <property type="component" value="Unplaced"/>
</dbReference>
<evidence type="ECO:0000313" key="3">
    <source>
        <dbReference type="Ensembl" id="ENSCCRP00015001056.1"/>
    </source>
</evidence>
<dbReference type="PANTHER" id="PTHR24347">
    <property type="entry name" value="SERINE/THREONINE-PROTEIN KINASE"/>
    <property type="match status" value="1"/>
</dbReference>
<evidence type="ECO:0000256" key="1">
    <source>
        <dbReference type="SAM" id="MobiDB-lite"/>
    </source>
</evidence>
<reference evidence="3" key="1">
    <citation type="submission" date="2025-08" db="UniProtKB">
        <authorList>
            <consortium name="Ensembl"/>
        </authorList>
    </citation>
    <scope>IDENTIFICATION</scope>
</reference>
<sequence length="320" mass="36849">PRTLKKIQHDNVVCLEDFYESRTHYYLLMQLVSGGELFDRILEYIYNMSILKPSYFYYLYFLTAPEVLAQKPYSKAVDCWSIGVITYILLCGYPPFYEETETRLFSKIMKAQYEFDSPFWDDISESAKDFIRNMMQKNPKMRYDTEQALRHPWIIGKTARSQDIYYSVSEQIQKNFAKSKWKQAFNATVAIHHMKKLQLANSEASVHVKQTSASAPVPEIKVITTSTPESVRRKMFTETPKPNGNILSNQINMASSSTESKSQYHPVRVSHSEATHVGTLTIAEKSKHVYHSEPADLNGYAKRSSNRNGQKLQTGVCSVM</sequence>
<dbReference type="InterPro" id="IPR011009">
    <property type="entry name" value="Kinase-like_dom_sf"/>
</dbReference>
<dbReference type="PROSITE" id="PS50011">
    <property type="entry name" value="PROTEIN_KINASE_DOM"/>
    <property type="match status" value="1"/>
</dbReference>
<feature type="compositionally biased region" description="Polar residues" evidence="1">
    <location>
        <begin position="306"/>
        <end position="320"/>
    </location>
</feature>
<proteinExistence type="predicted"/>
<dbReference type="SMART" id="SM00220">
    <property type="entry name" value="S_TKc"/>
    <property type="match status" value="1"/>
</dbReference>
<protein>
    <submittedName>
        <fullName evidence="3">Calcium/calmodulin-dependent protein kinase IGb</fullName>
    </submittedName>
</protein>
<dbReference type="Ensembl" id="ENSCCRT00015001131.1">
    <property type="protein sequence ID" value="ENSCCRP00015001056.1"/>
    <property type="gene ID" value="ENSCCRG00015000678.1"/>
</dbReference>